<dbReference type="Gene3D" id="3.40.30.10">
    <property type="entry name" value="Glutaredoxin"/>
    <property type="match status" value="4"/>
</dbReference>
<dbReference type="PANTHER" id="PTHR10293">
    <property type="entry name" value="GLUTAREDOXIN FAMILY MEMBER"/>
    <property type="match status" value="1"/>
</dbReference>
<evidence type="ECO:0000256" key="4">
    <source>
        <dbReference type="ARBA" id="ARBA00023014"/>
    </source>
</evidence>
<dbReference type="InterPro" id="IPR002109">
    <property type="entry name" value="Glutaredoxin"/>
</dbReference>
<dbReference type="InterPro" id="IPR033658">
    <property type="entry name" value="GRX_PICOT-like"/>
</dbReference>
<dbReference type="GO" id="GO:0006879">
    <property type="term" value="P:intracellular iron ion homeostasis"/>
    <property type="evidence" value="ECO:0007669"/>
    <property type="project" value="TreeGrafter"/>
</dbReference>
<dbReference type="GO" id="GO:0051536">
    <property type="term" value="F:iron-sulfur cluster binding"/>
    <property type="evidence" value="ECO:0007669"/>
    <property type="project" value="UniProtKB-KW"/>
</dbReference>
<dbReference type="NCBIfam" id="TIGR00365">
    <property type="entry name" value="Grx4 family monothiol glutaredoxin"/>
    <property type="match status" value="2"/>
</dbReference>
<evidence type="ECO:0000256" key="1">
    <source>
        <dbReference type="ARBA" id="ARBA00008983"/>
    </source>
</evidence>
<dbReference type="CDD" id="cd02984">
    <property type="entry name" value="TRX_PICOT"/>
    <property type="match status" value="1"/>
</dbReference>
<keyword evidence="2" id="KW-0479">Metal-binding</keyword>
<accession>A0A9Q0KTD5</accession>
<dbReference type="InterPro" id="IPR004480">
    <property type="entry name" value="Monothiol_GRX-rel"/>
</dbReference>
<dbReference type="FunFam" id="3.40.30.10:FF:000012">
    <property type="entry name" value="Monothiol glutaredoxin"/>
    <property type="match status" value="3"/>
</dbReference>
<evidence type="ECO:0000259" key="6">
    <source>
        <dbReference type="PROSITE" id="PS51352"/>
    </source>
</evidence>
<evidence type="ECO:0000256" key="2">
    <source>
        <dbReference type="ARBA" id="ARBA00022723"/>
    </source>
</evidence>
<organism evidence="7 8">
    <name type="scientific">Protea cynaroides</name>
    <dbReference type="NCBI Taxonomy" id="273540"/>
    <lineage>
        <taxon>Eukaryota</taxon>
        <taxon>Viridiplantae</taxon>
        <taxon>Streptophyta</taxon>
        <taxon>Embryophyta</taxon>
        <taxon>Tracheophyta</taxon>
        <taxon>Spermatophyta</taxon>
        <taxon>Magnoliopsida</taxon>
        <taxon>Proteales</taxon>
        <taxon>Proteaceae</taxon>
        <taxon>Protea</taxon>
    </lineage>
</organism>
<evidence type="ECO:0000313" key="7">
    <source>
        <dbReference type="EMBL" id="KAJ4976370.1"/>
    </source>
</evidence>
<feature type="region of interest" description="Disordered" evidence="5">
    <location>
        <begin position="267"/>
        <end position="286"/>
    </location>
</feature>
<dbReference type="GO" id="GO:0005634">
    <property type="term" value="C:nucleus"/>
    <property type="evidence" value="ECO:0007669"/>
    <property type="project" value="TreeGrafter"/>
</dbReference>
<dbReference type="OrthoDB" id="415696at2759"/>
<comment type="similarity">
    <text evidence="1">Belongs to the glutaredoxin family. CGFS subfamily.</text>
</comment>
<dbReference type="InterPro" id="IPR013766">
    <property type="entry name" value="Thioredoxin_domain"/>
</dbReference>
<dbReference type="GO" id="GO:0005829">
    <property type="term" value="C:cytosol"/>
    <property type="evidence" value="ECO:0007669"/>
    <property type="project" value="TreeGrafter"/>
</dbReference>
<dbReference type="Pfam" id="PF00462">
    <property type="entry name" value="Glutaredoxin"/>
    <property type="match status" value="3"/>
</dbReference>
<evidence type="ECO:0000256" key="3">
    <source>
        <dbReference type="ARBA" id="ARBA00023004"/>
    </source>
</evidence>
<gene>
    <name evidence="7" type="ORF">NE237_001476</name>
</gene>
<evidence type="ECO:0000256" key="5">
    <source>
        <dbReference type="SAM" id="MobiDB-lite"/>
    </source>
</evidence>
<sequence>MGGSVKDLKSKEELDDVLRQGSPVILHFWASWCEASKHMDQVLSHLATDFPNAHFFRVEAEEQVEISEAYSISAVPYFVFFKDGKNVDTLEGANPSSLANKVAKVAESTNAGKVAAPASLGMAAGPAVLESIRDFAKENGSSPKESSSISGFVDPLKKRLQELVHSHSVMLFMKGSPEEPKCGFSRKVIEILKEEGVKFGSFDILTDNEVREGLKKFSNWPTFPQLYCKGELLGGCDIAIAMHESGELQEVFRDQGVLVAGPDEAKKAGAGNVSSPTSLPGKGGVSESTGLSVALTSRLESLINSSPVILFMKGKPDESKCSFSSKIVEILRQEKVEFESFDILADDEVRQGLMVYSNWSIYPQLYIGGELIGGSDILSEMQKSGELKRVLTEKNITCKEPLEDRLKKLISSSPVMLFMKGTPDAPRCGFSSRVVNALREEGVSFGSFDILTDEEVRQGLKTFSNWPTFPQLYYKGELIGGSDIILELHGSGELKSTLSE</sequence>
<dbReference type="AlphaFoldDB" id="A0A9Q0KTD5"/>
<evidence type="ECO:0000313" key="8">
    <source>
        <dbReference type="Proteomes" id="UP001141806"/>
    </source>
</evidence>
<dbReference type="CDD" id="cd03028">
    <property type="entry name" value="GRX_PICOT_like"/>
    <property type="match status" value="3"/>
</dbReference>
<dbReference type="InterPro" id="IPR036249">
    <property type="entry name" value="Thioredoxin-like_sf"/>
</dbReference>
<dbReference type="GO" id="GO:0046872">
    <property type="term" value="F:metal ion binding"/>
    <property type="evidence" value="ECO:0007669"/>
    <property type="project" value="UniProtKB-KW"/>
</dbReference>
<dbReference type="EMBL" id="JAMYWD010000003">
    <property type="protein sequence ID" value="KAJ4976370.1"/>
    <property type="molecule type" value="Genomic_DNA"/>
</dbReference>
<keyword evidence="8" id="KW-1185">Reference proteome</keyword>
<protein>
    <recommendedName>
        <fullName evidence="6">Thioredoxin domain-containing protein</fullName>
    </recommendedName>
</protein>
<name>A0A9Q0KTD5_9MAGN</name>
<reference evidence="7" key="1">
    <citation type="journal article" date="2023" name="Plant J.">
        <title>The genome of the king protea, Protea cynaroides.</title>
        <authorList>
            <person name="Chang J."/>
            <person name="Duong T.A."/>
            <person name="Schoeman C."/>
            <person name="Ma X."/>
            <person name="Roodt D."/>
            <person name="Barker N."/>
            <person name="Li Z."/>
            <person name="Van de Peer Y."/>
            <person name="Mizrachi E."/>
        </authorList>
    </citation>
    <scope>NUCLEOTIDE SEQUENCE</scope>
    <source>
        <tissue evidence="7">Young leaves</tissue>
    </source>
</reference>
<dbReference type="Proteomes" id="UP001141806">
    <property type="component" value="Unassembled WGS sequence"/>
</dbReference>
<feature type="domain" description="Thioredoxin" evidence="6">
    <location>
        <begin position="1"/>
        <end position="107"/>
    </location>
</feature>
<keyword evidence="4" id="KW-0411">Iron-sulfur</keyword>
<dbReference type="PANTHER" id="PTHR10293:SF73">
    <property type="entry name" value="GLUTAREDOXIN-3"/>
    <property type="match status" value="1"/>
</dbReference>
<dbReference type="SUPFAM" id="SSF52833">
    <property type="entry name" value="Thioredoxin-like"/>
    <property type="match status" value="4"/>
</dbReference>
<dbReference type="PROSITE" id="PS51354">
    <property type="entry name" value="GLUTAREDOXIN_2"/>
    <property type="match status" value="3"/>
</dbReference>
<dbReference type="FunFam" id="3.40.30.10:FF:000092">
    <property type="entry name" value="Monothiol glutaredoxin"/>
    <property type="match status" value="1"/>
</dbReference>
<keyword evidence="3" id="KW-0408">Iron</keyword>
<dbReference type="PROSITE" id="PS51352">
    <property type="entry name" value="THIOREDOXIN_2"/>
    <property type="match status" value="1"/>
</dbReference>
<proteinExistence type="inferred from homology"/>
<comment type="caution">
    <text evidence="7">The sequence shown here is derived from an EMBL/GenBank/DDBJ whole genome shotgun (WGS) entry which is preliminary data.</text>
</comment>
<dbReference type="Pfam" id="PF00085">
    <property type="entry name" value="Thioredoxin"/>
    <property type="match status" value="1"/>
</dbReference>